<feature type="region of interest" description="Disordered" evidence="2">
    <location>
        <begin position="139"/>
        <end position="160"/>
    </location>
</feature>
<evidence type="ECO:0000256" key="2">
    <source>
        <dbReference type="SAM" id="MobiDB-lite"/>
    </source>
</evidence>
<keyword evidence="5" id="KW-1185">Reference proteome</keyword>
<dbReference type="Gene3D" id="3.40.50.12780">
    <property type="entry name" value="N-terminal domain of ligase-like"/>
    <property type="match status" value="1"/>
</dbReference>
<dbReference type="InterPro" id="IPR042099">
    <property type="entry name" value="ANL_N_sf"/>
</dbReference>
<dbReference type="EMBL" id="JBHTHX010000553">
    <property type="protein sequence ID" value="MFD0886244.1"/>
    <property type="molecule type" value="Genomic_DNA"/>
</dbReference>
<comment type="similarity">
    <text evidence="1">Belongs to the ATP-dependent AMP-binding enzyme family.</text>
</comment>
<organism evidence="4 5">
    <name type="scientific">Streptosporangium algeriense</name>
    <dbReference type="NCBI Taxonomy" id="1682748"/>
    <lineage>
        <taxon>Bacteria</taxon>
        <taxon>Bacillati</taxon>
        <taxon>Actinomycetota</taxon>
        <taxon>Actinomycetes</taxon>
        <taxon>Streptosporangiales</taxon>
        <taxon>Streptosporangiaceae</taxon>
        <taxon>Streptosporangium</taxon>
    </lineage>
</organism>
<evidence type="ECO:0000259" key="3">
    <source>
        <dbReference type="Pfam" id="PF00501"/>
    </source>
</evidence>
<feature type="non-terminal residue" evidence="4">
    <location>
        <position position="281"/>
    </location>
</feature>
<proteinExistence type="inferred from homology"/>
<dbReference type="Proteomes" id="UP001597024">
    <property type="component" value="Unassembled WGS sequence"/>
</dbReference>
<dbReference type="SUPFAM" id="SSF56801">
    <property type="entry name" value="Acetyl-CoA synthetase-like"/>
    <property type="match status" value="1"/>
</dbReference>
<name>A0ABW3DST9_9ACTN</name>
<evidence type="ECO:0000313" key="5">
    <source>
        <dbReference type="Proteomes" id="UP001597024"/>
    </source>
</evidence>
<dbReference type="InterPro" id="IPR000873">
    <property type="entry name" value="AMP-dep_synth/lig_dom"/>
</dbReference>
<evidence type="ECO:0000256" key="1">
    <source>
        <dbReference type="ARBA" id="ARBA00006432"/>
    </source>
</evidence>
<dbReference type="Pfam" id="PF00501">
    <property type="entry name" value="AMP-binding"/>
    <property type="match status" value="1"/>
</dbReference>
<gene>
    <name evidence="4" type="ORF">ACFQ08_16990</name>
</gene>
<evidence type="ECO:0000313" key="4">
    <source>
        <dbReference type="EMBL" id="MFD0886244.1"/>
    </source>
</evidence>
<comment type="caution">
    <text evidence="4">The sequence shown here is derived from an EMBL/GenBank/DDBJ whole genome shotgun (WGS) entry which is preliminary data.</text>
</comment>
<accession>A0ABW3DST9</accession>
<protein>
    <submittedName>
        <fullName evidence="4">AMP-binding protein</fullName>
    </submittedName>
</protein>
<reference evidence="5" key="1">
    <citation type="journal article" date="2019" name="Int. J. Syst. Evol. Microbiol.">
        <title>The Global Catalogue of Microorganisms (GCM) 10K type strain sequencing project: providing services to taxonomists for standard genome sequencing and annotation.</title>
        <authorList>
            <consortium name="The Broad Institute Genomics Platform"/>
            <consortium name="The Broad Institute Genome Sequencing Center for Infectious Disease"/>
            <person name="Wu L."/>
            <person name="Ma J."/>
        </authorList>
    </citation>
    <scope>NUCLEOTIDE SEQUENCE [LARGE SCALE GENOMIC DNA]</scope>
    <source>
        <strain evidence="5">CCUG 62974</strain>
    </source>
</reference>
<feature type="domain" description="AMP-dependent synthetase/ligase" evidence="3">
    <location>
        <begin position="32"/>
        <end position="267"/>
    </location>
</feature>
<sequence length="281" mass="30276">MIPISAGNEETAPGLLTWLNETRADRGIHVLTDDGRWRFQPYTELADGALRAAHRLRSLGARPGDTVAIIADDPREFVTAFMGTMAAGSVPLPIAGPRGFRRAGHFSRHLASVLSVAGPVLVCGDETAREPVARATGNDVPFAGVLDPGGTGRPEDLPTPRRGPADLAFVQFTSGSSASPKGVRITRANLSANIASIRGWLRWSEQDVFASWLPLYHDMGLVGAMITSVVSGTDLWLMTPRQFVREPVRWLECFGLRGATLTTAPTFGYAHVARRVDPARL</sequence>
<dbReference type="PANTHER" id="PTHR22754:SF32">
    <property type="entry name" value="DISCO-INTERACTING PROTEIN 2"/>
    <property type="match status" value="1"/>
</dbReference>
<dbReference type="PANTHER" id="PTHR22754">
    <property type="entry name" value="DISCO-INTERACTING PROTEIN 2 DIP2 -RELATED"/>
    <property type="match status" value="1"/>
</dbReference>